<evidence type="ECO:0000313" key="2">
    <source>
        <dbReference type="EMBL" id="MBW2961583.1"/>
    </source>
</evidence>
<dbReference type="Proteomes" id="UP000719267">
    <property type="component" value="Unassembled WGS sequence"/>
</dbReference>
<reference evidence="2 3" key="1">
    <citation type="submission" date="2021-07" db="EMBL/GenBank/DDBJ databases">
        <title>Mesonia aestuariivivens sp. nov., isolated from a tidal flat.</title>
        <authorList>
            <person name="Kim Y.-O."/>
            <person name="Yoon J.-H."/>
        </authorList>
    </citation>
    <scope>NUCLEOTIDE SEQUENCE [LARGE SCALE GENOMIC DNA]</scope>
    <source>
        <strain evidence="2 3">JHPTF-M18</strain>
    </source>
</reference>
<dbReference type="PANTHER" id="PTHR40980:SF4">
    <property type="entry name" value="TONB-DEPENDENT RECEPTOR-LIKE BETA-BARREL DOMAIN-CONTAINING PROTEIN"/>
    <property type="match status" value="1"/>
</dbReference>
<evidence type="ECO:0000313" key="3">
    <source>
        <dbReference type="Proteomes" id="UP000719267"/>
    </source>
</evidence>
<keyword evidence="3" id="KW-1185">Reference proteome</keyword>
<evidence type="ECO:0000259" key="1">
    <source>
        <dbReference type="Pfam" id="PF14905"/>
    </source>
</evidence>
<name>A0ABS6W148_9FLAO</name>
<dbReference type="InterPro" id="IPR041700">
    <property type="entry name" value="OMP_b-brl_3"/>
</dbReference>
<dbReference type="Pfam" id="PF13715">
    <property type="entry name" value="CarbopepD_reg_2"/>
    <property type="match status" value="1"/>
</dbReference>
<gene>
    <name evidence="2" type="ORF">KW502_07205</name>
</gene>
<dbReference type="Pfam" id="PF14905">
    <property type="entry name" value="OMP_b-brl_3"/>
    <property type="match status" value="1"/>
</dbReference>
<comment type="caution">
    <text evidence="2">The sequence shown here is derived from an EMBL/GenBank/DDBJ whole genome shotgun (WGS) entry which is preliminary data.</text>
</comment>
<sequence length="799" mass="92194">MKLGLLTFVSLIFPCLIFSQYTVSGKVLDKNDVGISYANVLLLKQKDSTVVDARISEEKGYFIFEAVPPDYYFLKVSFVGYKSSFQKFNLAKDMVLPKIVLLPETENLDEVTLTTKLPKIRRAADRIIFDIENTSISSGSTWDALKMAPGVIIIQDELKIRNTTASIYINEKKVNLTSSELKQLLASFSAENVKQIEILRNPSAKYDAGDGAIINIMTTKMLVPGYKANINTNYTQGIYAKYNIGSSHYYKNDKFHILFNYNYAPAKRLKQDKSYVNFIRNDEVFNRWRTNFNKVTRENSHQSNIIIDFDLNEKQKISLNANGIYSPRKRSQINAKSNAYSTKFKLDSIFTTNSKLTNNLTNIGYDLGYIYQYNKNTKLALNLHSTYYDNDVDQFIFTDYYTNQNQLLDEHNLASQSSQKINIYAGQLDFETTLGAYQFLSGLKHSNINSSSSTYFYELESDVAAIANTNLLNVFHYDEAIYAGYISLTRAWQKLTAKVGLRVEHTNRIGKSLGLNLSNSRKYTEPFPSLNVGYQLSENHNFSFNYGRKINRPKYESLNPFIYFITENSFQTGNSNLRASISNEFNLNYTFKDKYSFDFYYRDNGKNMASIIFQNNDYLYLRNRKVNVLASKSYGIDFFHGRSIKPWWYAQAILSGFHEEETFLAEESNMVHVTNKVRGFYASIYNSLTLSKEKALTGHVNFLYISDFILGSYQVGDQLNLSFGIRKKIWKERAEFSLFVADLFNEYSTKLTSTYLNQDNGFYALPENRFIRFGFKYNFGNIGLKENNRSMDAEERERL</sequence>
<accession>A0ABS6W148</accession>
<proteinExistence type="predicted"/>
<dbReference type="EMBL" id="JAHWDF010000006">
    <property type="protein sequence ID" value="MBW2961583.1"/>
    <property type="molecule type" value="Genomic_DNA"/>
</dbReference>
<dbReference type="RefSeq" id="WP_219039874.1">
    <property type="nucleotide sequence ID" value="NZ_JAHWDF010000006.1"/>
</dbReference>
<dbReference type="PANTHER" id="PTHR40980">
    <property type="entry name" value="PLUG DOMAIN-CONTAINING PROTEIN"/>
    <property type="match status" value="1"/>
</dbReference>
<keyword evidence="2" id="KW-0675">Receptor</keyword>
<feature type="domain" description="Outer membrane protein beta-barrel" evidence="1">
    <location>
        <begin position="374"/>
        <end position="777"/>
    </location>
</feature>
<organism evidence="2 3">
    <name type="scientific">Mesonia aestuariivivens</name>
    <dbReference type="NCBI Taxonomy" id="2796128"/>
    <lineage>
        <taxon>Bacteria</taxon>
        <taxon>Pseudomonadati</taxon>
        <taxon>Bacteroidota</taxon>
        <taxon>Flavobacteriia</taxon>
        <taxon>Flavobacteriales</taxon>
        <taxon>Flavobacteriaceae</taxon>
        <taxon>Mesonia</taxon>
    </lineage>
</organism>
<protein>
    <submittedName>
        <fullName evidence="2">TonB-dependent receptor family protein</fullName>
    </submittedName>
</protein>